<dbReference type="Pfam" id="PF10336">
    <property type="entry name" value="DUF2420"/>
    <property type="match status" value="1"/>
</dbReference>
<evidence type="ECO:0000313" key="2">
    <source>
        <dbReference type="EMBL" id="KGK40684.1"/>
    </source>
</evidence>
<name>A0A099P8W2_PICKU</name>
<accession>A0A099P8W2</accession>
<sequence length="428" mass="49201">MTDTHEFDEQLEYESDEESENFHTIYEDKIVDIHSNGETEEADLNNEEYIEENLKELIESDLEGIEDEKLIEKQYGEEFISEVSKLETSGSVVVDISENNISIEESTVDNTLSHINVEDIEERNEVEEGDGKANDTNLAVVDSKIEKHNEGTAAKETLIATSSHSYDAVNDNYLDEFTDSEDEVEITEVKEIRDVNGNIKGQFEDDELIEYVGEEPFKEKEEKTVVSSTDDTGNNRGFKALEEIPVYFDFCELCGGGKNLDEAWLKDEIRVGFDFMKLFKPACLEDELYSEFNSIFDFDECISLKFSDVFQKIAQFLSLQLRDVNIHLTFGDLNNLTLESDSVMSNNLRITDLLETYRCLKDESPNSDLYKFLSVRVWCTRSLEKQLQLLHTAKDCGFKLENINDLGIDKRKYSELVEDTRSCKRPKL</sequence>
<dbReference type="VEuPathDB" id="FungiDB:C5L36_0A12280"/>
<organism evidence="2 3">
    <name type="scientific">Pichia kudriavzevii</name>
    <name type="common">Yeast</name>
    <name type="synonym">Issatchenkia orientalis</name>
    <dbReference type="NCBI Taxonomy" id="4909"/>
    <lineage>
        <taxon>Eukaryota</taxon>
        <taxon>Fungi</taxon>
        <taxon>Dikarya</taxon>
        <taxon>Ascomycota</taxon>
        <taxon>Saccharomycotina</taxon>
        <taxon>Pichiomycetes</taxon>
        <taxon>Pichiales</taxon>
        <taxon>Pichiaceae</taxon>
        <taxon>Pichia</taxon>
    </lineage>
</organism>
<evidence type="ECO:0000256" key="1">
    <source>
        <dbReference type="SAM" id="MobiDB-lite"/>
    </source>
</evidence>
<dbReference type="InterPro" id="IPR018822">
    <property type="entry name" value="UPF0646"/>
</dbReference>
<gene>
    <name evidence="2" type="ORF">JL09_g202</name>
</gene>
<dbReference type="AlphaFoldDB" id="A0A099P8W2"/>
<comment type="caution">
    <text evidence="2">The sequence shown here is derived from an EMBL/GenBank/DDBJ whole genome shotgun (WGS) entry which is preliminary data.</text>
</comment>
<dbReference type="EMBL" id="JQFK01000001">
    <property type="protein sequence ID" value="KGK40684.1"/>
    <property type="molecule type" value="Genomic_DNA"/>
</dbReference>
<reference evidence="3" key="1">
    <citation type="journal article" date="2014" name="Microb. Cell Fact.">
        <title>Exploiting Issatchenkia orientalis SD108 for succinic acid production.</title>
        <authorList>
            <person name="Xiao H."/>
            <person name="Shao Z."/>
            <person name="Jiang Y."/>
            <person name="Dole S."/>
            <person name="Zhao H."/>
        </authorList>
    </citation>
    <scope>NUCLEOTIDE SEQUENCE [LARGE SCALE GENOMIC DNA]</scope>
    <source>
        <strain evidence="3">SD108</strain>
    </source>
</reference>
<protein>
    <submittedName>
        <fullName evidence="2">Uncharacterized protein</fullName>
    </submittedName>
</protein>
<feature type="compositionally biased region" description="Acidic residues" evidence="1">
    <location>
        <begin position="9"/>
        <end position="19"/>
    </location>
</feature>
<feature type="region of interest" description="Disordered" evidence="1">
    <location>
        <begin position="1"/>
        <end position="20"/>
    </location>
</feature>
<evidence type="ECO:0000313" key="3">
    <source>
        <dbReference type="Proteomes" id="UP000029867"/>
    </source>
</evidence>
<dbReference type="Proteomes" id="UP000029867">
    <property type="component" value="Unassembled WGS sequence"/>
</dbReference>
<proteinExistence type="predicted"/>
<dbReference type="HOGENOM" id="CLU_641021_0_0_1"/>